<name>A0A9J6BD12_POLVA</name>
<dbReference type="InterPro" id="IPR051333">
    <property type="entry name" value="CLIP_Serine_Protease"/>
</dbReference>
<dbReference type="Proteomes" id="UP001107558">
    <property type="component" value="Chromosome 4"/>
</dbReference>
<dbReference type="AlphaFoldDB" id="A0A9J6BD12"/>
<dbReference type="InterPro" id="IPR043504">
    <property type="entry name" value="Peptidase_S1_PA_chymotrypsin"/>
</dbReference>
<dbReference type="InterPro" id="IPR001254">
    <property type="entry name" value="Trypsin_dom"/>
</dbReference>
<evidence type="ECO:0000256" key="1">
    <source>
        <dbReference type="ARBA" id="ARBA00023157"/>
    </source>
</evidence>
<evidence type="ECO:0000256" key="2">
    <source>
        <dbReference type="ARBA" id="ARBA00024195"/>
    </source>
</evidence>
<dbReference type="SMART" id="SM00020">
    <property type="entry name" value="Tryp_SPc"/>
    <property type="match status" value="1"/>
</dbReference>
<dbReference type="GO" id="GO:0004252">
    <property type="term" value="F:serine-type endopeptidase activity"/>
    <property type="evidence" value="ECO:0007669"/>
    <property type="project" value="InterPro"/>
</dbReference>
<keyword evidence="5" id="KW-1185">Reference proteome</keyword>
<dbReference type="CDD" id="cd00190">
    <property type="entry name" value="Tryp_SPc"/>
    <property type="match status" value="1"/>
</dbReference>
<gene>
    <name evidence="4" type="ORF">PVAND_015444</name>
</gene>
<dbReference type="PANTHER" id="PTHR24260">
    <property type="match status" value="1"/>
</dbReference>
<dbReference type="EMBL" id="JADBJN010000004">
    <property type="protein sequence ID" value="KAG5667464.1"/>
    <property type="molecule type" value="Genomic_DNA"/>
</dbReference>
<protein>
    <recommendedName>
        <fullName evidence="3">Peptidase S1 domain-containing protein</fullName>
    </recommendedName>
</protein>
<keyword evidence="1" id="KW-1015">Disulfide bond</keyword>
<reference evidence="4" key="1">
    <citation type="submission" date="2021-03" db="EMBL/GenBank/DDBJ databases">
        <title>Chromosome level genome of the anhydrobiotic midge Polypedilum vanderplanki.</title>
        <authorList>
            <person name="Yoshida Y."/>
            <person name="Kikawada T."/>
            <person name="Gusev O."/>
        </authorList>
    </citation>
    <scope>NUCLEOTIDE SEQUENCE</scope>
    <source>
        <strain evidence="4">NIAS01</strain>
        <tissue evidence="4">Whole body or cell culture</tissue>
    </source>
</reference>
<dbReference type="GO" id="GO:0006508">
    <property type="term" value="P:proteolysis"/>
    <property type="evidence" value="ECO:0007669"/>
    <property type="project" value="InterPro"/>
</dbReference>
<dbReference type="InterPro" id="IPR009003">
    <property type="entry name" value="Peptidase_S1_PA"/>
</dbReference>
<proteinExistence type="inferred from homology"/>
<comment type="caution">
    <text evidence="4">The sequence shown here is derived from an EMBL/GenBank/DDBJ whole genome shotgun (WGS) entry which is preliminary data.</text>
</comment>
<dbReference type="PROSITE" id="PS50240">
    <property type="entry name" value="TRYPSIN_DOM"/>
    <property type="match status" value="1"/>
</dbReference>
<organism evidence="4 5">
    <name type="scientific">Polypedilum vanderplanki</name>
    <name type="common">Sleeping chironomid midge</name>
    <dbReference type="NCBI Taxonomy" id="319348"/>
    <lineage>
        <taxon>Eukaryota</taxon>
        <taxon>Metazoa</taxon>
        <taxon>Ecdysozoa</taxon>
        <taxon>Arthropoda</taxon>
        <taxon>Hexapoda</taxon>
        <taxon>Insecta</taxon>
        <taxon>Pterygota</taxon>
        <taxon>Neoptera</taxon>
        <taxon>Endopterygota</taxon>
        <taxon>Diptera</taxon>
        <taxon>Nematocera</taxon>
        <taxon>Chironomoidea</taxon>
        <taxon>Chironomidae</taxon>
        <taxon>Chironominae</taxon>
        <taxon>Polypedilum</taxon>
        <taxon>Polypedilum</taxon>
    </lineage>
</organism>
<evidence type="ECO:0000313" key="5">
    <source>
        <dbReference type="Proteomes" id="UP001107558"/>
    </source>
</evidence>
<dbReference type="Pfam" id="PF00089">
    <property type="entry name" value="Trypsin"/>
    <property type="match status" value="1"/>
</dbReference>
<dbReference type="FunFam" id="2.40.10.10:FF:000068">
    <property type="entry name" value="transmembrane protease serine 2"/>
    <property type="match status" value="1"/>
</dbReference>
<evidence type="ECO:0000259" key="3">
    <source>
        <dbReference type="PROSITE" id="PS50240"/>
    </source>
</evidence>
<dbReference type="Gene3D" id="2.40.10.10">
    <property type="entry name" value="Trypsin-like serine proteases"/>
    <property type="match status" value="1"/>
</dbReference>
<evidence type="ECO:0000313" key="4">
    <source>
        <dbReference type="EMBL" id="KAG5667464.1"/>
    </source>
</evidence>
<comment type="similarity">
    <text evidence="2">Belongs to the peptidase S1 family. CLIP subfamily.</text>
</comment>
<feature type="domain" description="Peptidase S1" evidence="3">
    <location>
        <begin position="25"/>
        <end position="269"/>
    </location>
</feature>
<dbReference type="OrthoDB" id="7215686at2759"/>
<dbReference type="PANTHER" id="PTHR24260:SF143">
    <property type="entry name" value="SERINE PROTEASE GD-LIKE PROTEIN"/>
    <property type="match status" value="1"/>
</dbReference>
<accession>A0A9J6BD12</accession>
<sequence>MFNFYVQLKANDCGKVQIETPELKIFDKNLQNSIPGQWPWVVSLLLIDNNFICGSSLISKKHLLSVAHCIQFGNFTLQPRSLYALLGRHNLSDETEENWIKSNISEIFVHSDYNKSSRSFRSKADISILVLKKVVIFTKFIQPICLPQSTVNTINIDGFVIGYGQNSEDEKPREIAKYFVMHSINPWDCSLLNRSYSKIISRDSFCARNENAALCPGDSGSGFEIKNSKSFTLYGLVSQCLNSTNCNPDDYTVFVDVAKYIHWIYEKTGLKAIVRIVTILHRIERKFKNKIHFFTEDKIA</sequence>
<dbReference type="SUPFAM" id="SSF50494">
    <property type="entry name" value="Trypsin-like serine proteases"/>
    <property type="match status" value="1"/>
</dbReference>